<evidence type="ECO:0000256" key="4">
    <source>
        <dbReference type="ARBA" id="ARBA00022519"/>
    </source>
</evidence>
<keyword evidence="3" id="KW-1003">Cell membrane</keyword>
<dbReference type="RefSeq" id="WP_234293599.1">
    <property type="nucleotide sequence ID" value="NZ_JABFTR010000005.1"/>
</dbReference>
<feature type="transmembrane region" description="Helical" evidence="9">
    <location>
        <begin position="66"/>
        <end position="85"/>
    </location>
</feature>
<dbReference type="InterPro" id="IPR007387">
    <property type="entry name" value="TRAP_DctQ"/>
</dbReference>
<proteinExistence type="inferred from homology"/>
<gene>
    <name evidence="11" type="ORF">HOP60_09450</name>
</gene>
<organism evidence="11 12">
    <name type="scientific">Billgrantia desiderata</name>
    <dbReference type="NCBI Taxonomy" id="52021"/>
    <lineage>
        <taxon>Bacteria</taxon>
        <taxon>Pseudomonadati</taxon>
        <taxon>Pseudomonadota</taxon>
        <taxon>Gammaproteobacteria</taxon>
        <taxon>Oceanospirillales</taxon>
        <taxon>Halomonadaceae</taxon>
        <taxon>Billgrantia</taxon>
    </lineage>
</organism>
<accession>A0ABS9B436</accession>
<evidence type="ECO:0000256" key="2">
    <source>
        <dbReference type="ARBA" id="ARBA00022448"/>
    </source>
</evidence>
<comment type="subcellular location">
    <subcellularLocation>
        <location evidence="1 9">Cell inner membrane</location>
        <topology evidence="1 9">Multi-pass membrane protein</topology>
    </subcellularLocation>
</comment>
<reference evidence="11 12" key="1">
    <citation type="journal article" date="2021" name="Front. Microbiol.">
        <title>Aerobic Denitrification and Heterotrophic Sulfur Oxidation in the Genus Halomonas Revealed by Six Novel Species Characterizations and Genome-Based Analysis.</title>
        <authorList>
            <person name="Wang L."/>
            <person name="Shao Z."/>
        </authorList>
    </citation>
    <scope>NUCLEOTIDE SEQUENCE [LARGE SCALE GENOMIC DNA]</scope>
    <source>
        <strain evidence="11 12">MCCC 1A05748</strain>
    </source>
</reference>
<dbReference type="InterPro" id="IPR055348">
    <property type="entry name" value="DctQ"/>
</dbReference>
<feature type="transmembrane region" description="Helical" evidence="9">
    <location>
        <begin position="28"/>
        <end position="46"/>
    </location>
</feature>
<keyword evidence="6 9" id="KW-1133">Transmembrane helix</keyword>
<evidence type="ECO:0000256" key="7">
    <source>
        <dbReference type="ARBA" id="ARBA00023136"/>
    </source>
</evidence>
<evidence type="ECO:0000313" key="11">
    <source>
        <dbReference type="EMBL" id="MCE8046952.1"/>
    </source>
</evidence>
<dbReference type="EMBL" id="JABFTQ010000005">
    <property type="protein sequence ID" value="MCE8046952.1"/>
    <property type="molecule type" value="Genomic_DNA"/>
</dbReference>
<comment type="caution">
    <text evidence="11">The sequence shown here is derived from an EMBL/GenBank/DDBJ whole genome shotgun (WGS) entry which is preliminary data.</text>
</comment>
<keyword evidence="2 9" id="KW-0813">Transport</keyword>
<dbReference type="PANTHER" id="PTHR35011">
    <property type="entry name" value="2,3-DIKETO-L-GULONATE TRAP TRANSPORTER SMALL PERMEASE PROTEIN YIAM"/>
    <property type="match status" value="1"/>
</dbReference>
<feature type="transmembrane region" description="Helical" evidence="9">
    <location>
        <begin position="106"/>
        <end position="124"/>
    </location>
</feature>
<comment type="function">
    <text evidence="9">Part of the tripartite ATP-independent periplasmic (TRAP) transport system.</text>
</comment>
<protein>
    <recommendedName>
        <fullName evidence="9">TRAP transporter small permease protein</fullName>
    </recommendedName>
</protein>
<evidence type="ECO:0000256" key="3">
    <source>
        <dbReference type="ARBA" id="ARBA00022475"/>
    </source>
</evidence>
<keyword evidence="4 9" id="KW-0997">Cell inner membrane</keyword>
<comment type="subunit">
    <text evidence="9">The complex comprises the extracytoplasmic solute receptor protein and the two transmembrane proteins.</text>
</comment>
<evidence type="ECO:0000256" key="9">
    <source>
        <dbReference type="RuleBase" id="RU369079"/>
    </source>
</evidence>
<evidence type="ECO:0000256" key="8">
    <source>
        <dbReference type="ARBA" id="ARBA00038436"/>
    </source>
</evidence>
<keyword evidence="7 9" id="KW-0472">Membrane</keyword>
<keyword evidence="5 9" id="KW-0812">Transmembrane</keyword>
<keyword evidence="12" id="KW-1185">Reference proteome</keyword>
<evidence type="ECO:0000313" key="12">
    <source>
        <dbReference type="Proteomes" id="UP001320154"/>
    </source>
</evidence>
<feature type="transmembrane region" description="Helical" evidence="9">
    <location>
        <begin position="144"/>
        <end position="164"/>
    </location>
</feature>
<evidence type="ECO:0000256" key="6">
    <source>
        <dbReference type="ARBA" id="ARBA00022989"/>
    </source>
</evidence>
<sequence length="182" mass="19892">MSTSSPQVPLLNPVVRALTRAHDSLTRLSFWGAMLGVVYLTVVTGWEVIGRYVLGTPASWTSDTAAVSFALVTFFAAPMLTWKAGHASMNAIVEALPTGSARWIRRFNMLLGAAACALVAWYAGNESLRLYNRGVMMIAATPIPKWWVMAALTYGLTSMALYFARHFITSFLHAEPTDSENS</sequence>
<comment type="similarity">
    <text evidence="8 9">Belongs to the TRAP transporter small permease family.</text>
</comment>
<feature type="domain" description="Tripartite ATP-independent periplasmic transporters DctQ component" evidence="10">
    <location>
        <begin position="40"/>
        <end position="171"/>
    </location>
</feature>
<dbReference type="Proteomes" id="UP001320154">
    <property type="component" value="Unassembled WGS sequence"/>
</dbReference>
<evidence type="ECO:0000256" key="5">
    <source>
        <dbReference type="ARBA" id="ARBA00022692"/>
    </source>
</evidence>
<evidence type="ECO:0000259" key="10">
    <source>
        <dbReference type="Pfam" id="PF04290"/>
    </source>
</evidence>
<dbReference type="PANTHER" id="PTHR35011:SF2">
    <property type="entry name" value="2,3-DIKETO-L-GULONATE TRAP TRANSPORTER SMALL PERMEASE PROTEIN YIAM"/>
    <property type="match status" value="1"/>
</dbReference>
<evidence type="ECO:0000256" key="1">
    <source>
        <dbReference type="ARBA" id="ARBA00004429"/>
    </source>
</evidence>
<name>A0ABS9B436_9GAMM</name>
<dbReference type="Pfam" id="PF04290">
    <property type="entry name" value="DctQ"/>
    <property type="match status" value="1"/>
</dbReference>